<gene>
    <name evidence="1" type="ORF">NDK43_03975</name>
</gene>
<dbReference type="Proteomes" id="UP001523262">
    <property type="component" value="Unassembled WGS sequence"/>
</dbReference>
<proteinExistence type="predicted"/>
<evidence type="ECO:0000313" key="1">
    <source>
        <dbReference type="EMBL" id="MCM2531714.1"/>
    </source>
</evidence>
<keyword evidence="2" id="KW-1185">Reference proteome</keyword>
<accession>A0ABT0W866</accession>
<sequence>MIILNIKINGIIYSADNSLNYDHIHQLVQENTYDSIGDAIFSKISDSIHQSEWYQYTPQKFDLVENFNQVQAICNQNLDCYADSLNWSIMNKTELTSDFYKFITQRIHVVKQGFTDNFLPDYIDLHAIMDLIDWHFILDCVSWFI</sequence>
<organism evidence="1 2">
    <name type="scientific">Neobacillus pocheonensis</name>
    <dbReference type="NCBI Taxonomy" id="363869"/>
    <lineage>
        <taxon>Bacteria</taxon>
        <taxon>Bacillati</taxon>
        <taxon>Bacillota</taxon>
        <taxon>Bacilli</taxon>
        <taxon>Bacillales</taxon>
        <taxon>Bacillaceae</taxon>
        <taxon>Neobacillus</taxon>
    </lineage>
</organism>
<dbReference type="EMBL" id="JAMQCR010000001">
    <property type="protein sequence ID" value="MCM2531714.1"/>
    <property type="molecule type" value="Genomic_DNA"/>
</dbReference>
<reference evidence="1 2" key="1">
    <citation type="submission" date="2022-06" db="EMBL/GenBank/DDBJ databases">
        <authorList>
            <person name="Jeon C.O."/>
        </authorList>
    </citation>
    <scope>NUCLEOTIDE SEQUENCE [LARGE SCALE GENOMIC DNA]</scope>
    <source>
        <strain evidence="1 2">KCTC 13943</strain>
    </source>
</reference>
<protein>
    <submittedName>
        <fullName evidence="1">Uncharacterized protein</fullName>
    </submittedName>
</protein>
<comment type="caution">
    <text evidence="1">The sequence shown here is derived from an EMBL/GenBank/DDBJ whole genome shotgun (WGS) entry which is preliminary data.</text>
</comment>
<name>A0ABT0W866_9BACI</name>
<evidence type="ECO:0000313" key="2">
    <source>
        <dbReference type="Proteomes" id="UP001523262"/>
    </source>
</evidence>